<feature type="transmembrane region" description="Helical" evidence="12">
    <location>
        <begin position="40"/>
        <end position="64"/>
    </location>
</feature>
<name>A0AAE1H6B8_9NEOP</name>
<protein>
    <submittedName>
        <fullName evidence="14">G-protein coupled receptor moody</fullName>
    </submittedName>
</protein>
<evidence type="ECO:0000256" key="2">
    <source>
        <dbReference type="ARBA" id="ARBA00010663"/>
    </source>
</evidence>
<evidence type="ECO:0000256" key="9">
    <source>
        <dbReference type="ARBA" id="ARBA00023224"/>
    </source>
</evidence>
<feature type="transmembrane region" description="Helical" evidence="12">
    <location>
        <begin position="71"/>
        <end position="96"/>
    </location>
</feature>
<dbReference type="CDD" id="cd15210">
    <property type="entry name" value="7tmA_GPR84-like"/>
    <property type="match status" value="1"/>
</dbReference>
<feature type="domain" description="G-protein coupled receptors family 1 profile" evidence="13">
    <location>
        <begin position="55"/>
        <end position="341"/>
    </location>
</feature>
<dbReference type="PRINTS" id="PR00237">
    <property type="entry name" value="GPCRRHODOPSN"/>
</dbReference>
<dbReference type="SUPFAM" id="SSF81321">
    <property type="entry name" value="Family A G protein-coupled receptor-like"/>
    <property type="match status" value="1"/>
</dbReference>
<feature type="transmembrane region" description="Helical" evidence="12">
    <location>
        <begin position="203"/>
        <end position="226"/>
    </location>
</feature>
<feature type="transmembrane region" description="Helical" evidence="12">
    <location>
        <begin position="321"/>
        <end position="344"/>
    </location>
</feature>
<feature type="region of interest" description="Disordered" evidence="11">
    <location>
        <begin position="239"/>
        <end position="279"/>
    </location>
</feature>
<keyword evidence="6 10" id="KW-0297">G-protein coupled receptor</keyword>
<dbReference type="GO" id="GO:0004930">
    <property type="term" value="F:G protein-coupled receptor activity"/>
    <property type="evidence" value="ECO:0007669"/>
    <property type="project" value="UniProtKB-KW"/>
</dbReference>
<comment type="caution">
    <text evidence="14">The sequence shown here is derived from an EMBL/GenBank/DDBJ whole genome shotgun (WGS) entry which is preliminary data.</text>
</comment>
<feature type="transmembrane region" description="Helical" evidence="12">
    <location>
        <begin position="155"/>
        <end position="183"/>
    </location>
</feature>
<keyword evidence="15" id="KW-1185">Reference proteome</keyword>
<evidence type="ECO:0000256" key="8">
    <source>
        <dbReference type="ARBA" id="ARBA00023170"/>
    </source>
</evidence>
<keyword evidence="5 12" id="KW-1133">Transmembrane helix</keyword>
<proteinExistence type="inferred from homology"/>
<keyword evidence="3" id="KW-1003">Cell membrane</keyword>
<evidence type="ECO:0000256" key="10">
    <source>
        <dbReference type="RuleBase" id="RU000688"/>
    </source>
</evidence>
<evidence type="ECO:0000256" key="12">
    <source>
        <dbReference type="SAM" id="Phobius"/>
    </source>
</evidence>
<evidence type="ECO:0000256" key="3">
    <source>
        <dbReference type="ARBA" id="ARBA00022475"/>
    </source>
</evidence>
<dbReference type="Proteomes" id="UP001219518">
    <property type="component" value="Unassembled WGS sequence"/>
</dbReference>
<sequence>MESSRLDDAGLGLGLTAVASVTAADDDSELSRFSRPMLTMAAVLTILVMILGVAGNLLTIVALLRCPRVRNVAAAFIISLCVADLLFCVTVLPFSASRFVHGTWTHGGALCTVVPFMRYGNVGVSLLSIAMITINRYIMIAHYGMYGRVYRTGWIAAMIVFCWLFSYGFQLPTLIGVWGVFGFDPQLGTCSIRPDASGRSSKAALFITAFVVPCVIIIACYARIFWVVHQSEKRMRAHAVGGGGGGSRPGLGAGSGGGGSGAISQRFKPDQRHAREGREMRAKRNEWRITKMVLAIFLSFLCCYLPITIVKVTDPDVRYPGLHVCGYLLLYLSACINPIIYVIMNAQYRQAYRSVLTCHRQRGRMSASTADRGLDGNSKTMVSQVSIAMSPVSLTPGHGIDDDF</sequence>
<evidence type="ECO:0000313" key="15">
    <source>
        <dbReference type="Proteomes" id="UP001219518"/>
    </source>
</evidence>
<feature type="compositionally biased region" description="Gly residues" evidence="11">
    <location>
        <begin position="240"/>
        <end position="261"/>
    </location>
</feature>
<evidence type="ECO:0000256" key="11">
    <source>
        <dbReference type="SAM" id="MobiDB-lite"/>
    </source>
</evidence>
<evidence type="ECO:0000256" key="1">
    <source>
        <dbReference type="ARBA" id="ARBA00004651"/>
    </source>
</evidence>
<feature type="transmembrane region" description="Helical" evidence="12">
    <location>
        <begin position="289"/>
        <end position="309"/>
    </location>
</feature>
<reference evidence="14" key="1">
    <citation type="submission" date="2021-07" db="EMBL/GenBank/DDBJ databases">
        <authorList>
            <person name="Catto M.A."/>
            <person name="Jacobson A."/>
            <person name="Kennedy G."/>
            <person name="Labadie P."/>
            <person name="Hunt B.G."/>
            <person name="Srinivasan R."/>
        </authorList>
    </citation>
    <scope>NUCLEOTIDE SEQUENCE</scope>
    <source>
        <strain evidence="14">PL_HMW_Pooled</strain>
        <tissue evidence="14">Head</tissue>
    </source>
</reference>
<dbReference type="InterPro" id="IPR000276">
    <property type="entry name" value="GPCR_Rhodpsn"/>
</dbReference>
<dbReference type="InterPro" id="IPR017452">
    <property type="entry name" value="GPCR_Rhodpsn_7TM"/>
</dbReference>
<keyword evidence="4 10" id="KW-0812">Transmembrane</keyword>
<dbReference type="GO" id="GO:0005886">
    <property type="term" value="C:plasma membrane"/>
    <property type="evidence" value="ECO:0007669"/>
    <property type="project" value="UniProtKB-SubCell"/>
</dbReference>
<dbReference type="Gene3D" id="1.20.1070.10">
    <property type="entry name" value="Rhodopsin 7-helix transmembrane proteins"/>
    <property type="match status" value="1"/>
</dbReference>
<dbReference type="PROSITE" id="PS00237">
    <property type="entry name" value="G_PROTEIN_RECEP_F1_1"/>
    <property type="match status" value="1"/>
</dbReference>
<keyword evidence="7 12" id="KW-0472">Membrane</keyword>
<keyword evidence="9 10" id="KW-0807">Transducer</keyword>
<dbReference type="AlphaFoldDB" id="A0AAE1H6B8"/>
<feature type="transmembrane region" description="Helical" evidence="12">
    <location>
        <begin position="116"/>
        <end position="134"/>
    </location>
</feature>
<dbReference type="PROSITE" id="PS50262">
    <property type="entry name" value="G_PROTEIN_RECEP_F1_2"/>
    <property type="match status" value="1"/>
</dbReference>
<dbReference type="PANTHER" id="PTHR24228">
    <property type="entry name" value="B2 BRADYKININ RECEPTOR/ANGIOTENSIN II RECEPTOR"/>
    <property type="match status" value="1"/>
</dbReference>
<gene>
    <name evidence="14" type="ORF">KUF71_005704</name>
</gene>
<accession>A0AAE1H6B8</accession>
<dbReference type="Pfam" id="PF00001">
    <property type="entry name" value="7tm_1"/>
    <property type="match status" value="1"/>
</dbReference>
<evidence type="ECO:0000256" key="7">
    <source>
        <dbReference type="ARBA" id="ARBA00023136"/>
    </source>
</evidence>
<reference evidence="14" key="2">
    <citation type="journal article" date="2023" name="BMC Genomics">
        <title>Pest status, molecular evolution, and epigenetic factors derived from the genome assembly of Frankliniella fusca, a thysanopteran phytovirus vector.</title>
        <authorList>
            <person name="Catto M.A."/>
            <person name="Labadie P.E."/>
            <person name="Jacobson A.L."/>
            <person name="Kennedy G.G."/>
            <person name="Srinivasan R."/>
            <person name="Hunt B.G."/>
        </authorList>
    </citation>
    <scope>NUCLEOTIDE SEQUENCE</scope>
    <source>
        <strain evidence="14">PL_HMW_Pooled</strain>
    </source>
</reference>
<evidence type="ECO:0000313" key="14">
    <source>
        <dbReference type="EMBL" id="KAK3915016.1"/>
    </source>
</evidence>
<evidence type="ECO:0000259" key="13">
    <source>
        <dbReference type="PROSITE" id="PS50262"/>
    </source>
</evidence>
<comment type="subcellular location">
    <subcellularLocation>
        <location evidence="1">Cell membrane</location>
        <topology evidence="1">Multi-pass membrane protein</topology>
    </subcellularLocation>
</comment>
<evidence type="ECO:0000256" key="4">
    <source>
        <dbReference type="ARBA" id="ARBA00022692"/>
    </source>
</evidence>
<evidence type="ECO:0000256" key="5">
    <source>
        <dbReference type="ARBA" id="ARBA00022989"/>
    </source>
</evidence>
<dbReference type="EMBL" id="JAHWGI010000394">
    <property type="protein sequence ID" value="KAK3915016.1"/>
    <property type="molecule type" value="Genomic_DNA"/>
</dbReference>
<feature type="compositionally biased region" description="Basic and acidic residues" evidence="11">
    <location>
        <begin position="267"/>
        <end position="279"/>
    </location>
</feature>
<organism evidence="14 15">
    <name type="scientific">Frankliniella fusca</name>
    <dbReference type="NCBI Taxonomy" id="407009"/>
    <lineage>
        <taxon>Eukaryota</taxon>
        <taxon>Metazoa</taxon>
        <taxon>Ecdysozoa</taxon>
        <taxon>Arthropoda</taxon>
        <taxon>Hexapoda</taxon>
        <taxon>Insecta</taxon>
        <taxon>Pterygota</taxon>
        <taxon>Neoptera</taxon>
        <taxon>Paraneoptera</taxon>
        <taxon>Thysanoptera</taxon>
        <taxon>Terebrantia</taxon>
        <taxon>Thripoidea</taxon>
        <taxon>Thripidae</taxon>
        <taxon>Frankliniella</taxon>
    </lineage>
</organism>
<dbReference type="FunFam" id="1.20.1070.10:FF:000312">
    <property type="entry name" value="protein trapped in endoderm-1"/>
    <property type="match status" value="1"/>
</dbReference>
<keyword evidence="8 10" id="KW-0675">Receptor</keyword>
<dbReference type="PANTHER" id="PTHR24228:SF63">
    <property type="entry name" value="G-PROTEIN COUPLED RECEPTOR MOODY"/>
    <property type="match status" value="1"/>
</dbReference>
<dbReference type="SMART" id="SM01381">
    <property type="entry name" value="7TM_GPCR_Srsx"/>
    <property type="match status" value="1"/>
</dbReference>
<comment type="similarity">
    <text evidence="2 10">Belongs to the G-protein coupled receptor 1 family.</text>
</comment>
<evidence type="ECO:0000256" key="6">
    <source>
        <dbReference type="ARBA" id="ARBA00023040"/>
    </source>
</evidence>